<organism evidence="2 3">
    <name type="scientific">Coptis chinensis</name>
    <dbReference type="NCBI Taxonomy" id="261450"/>
    <lineage>
        <taxon>Eukaryota</taxon>
        <taxon>Viridiplantae</taxon>
        <taxon>Streptophyta</taxon>
        <taxon>Embryophyta</taxon>
        <taxon>Tracheophyta</taxon>
        <taxon>Spermatophyta</taxon>
        <taxon>Magnoliopsida</taxon>
        <taxon>Ranunculales</taxon>
        <taxon>Ranunculaceae</taxon>
        <taxon>Coptidoideae</taxon>
        <taxon>Coptis</taxon>
    </lineage>
</organism>
<dbReference type="Proteomes" id="UP000631114">
    <property type="component" value="Unassembled WGS sequence"/>
</dbReference>
<dbReference type="PANTHER" id="PTHR46213:SF13">
    <property type="entry name" value="DEMETER-LIKE PROTEIN 2-RELATED"/>
    <property type="match status" value="1"/>
</dbReference>
<evidence type="ECO:0000313" key="3">
    <source>
        <dbReference type="Proteomes" id="UP000631114"/>
    </source>
</evidence>
<dbReference type="InterPro" id="IPR044811">
    <property type="entry name" value="DME/ROS1"/>
</dbReference>
<dbReference type="PANTHER" id="PTHR46213">
    <property type="entry name" value="TRANSCRIPTIONAL ACTIVATOR DEMETER"/>
    <property type="match status" value="1"/>
</dbReference>
<gene>
    <name evidence="2" type="ORF">IFM89_005854</name>
</gene>
<dbReference type="GO" id="GO:0019104">
    <property type="term" value="F:DNA N-glycosylase activity"/>
    <property type="evidence" value="ECO:0007669"/>
    <property type="project" value="InterPro"/>
</dbReference>
<keyword evidence="3" id="KW-1185">Reference proteome</keyword>
<evidence type="ECO:0000313" key="2">
    <source>
        <dbReference type="EMBL" id="KAF9600268.1"/>
    </source>
</evidence>
<reference evidence="2 3" key="1">
    <citation type="submission" date="2020-10" db="EMBL/GenBank/DDBJ databases">
        <title>The Coptis chinensis genome and diversification of protoberbering-type alkaloids.</title>
        <authorList>
            <person name="Wang B."/>
            <person name="Shu S."/>
            <person name="Song C."/>
            <person name="Liu Y."/>
        </authorList>
    </citation>
    <scope>NUCLEOTIDE SEQUENCE [LARGE SCALE GENOMIC DNA]</scope>
    <source>
        <strain evidence="2">HL-2020</strain>
        <tissue evidence="2">Leaf</tissue>
    </source>
</reference>
<dbReference type="Pfam" id="PF15629">
    <property type="entry name" value="Perm-CXXC"/>
    <property type="match status" value="1"/>
</dbReference>
<comment type="caution">
    <text evidence="2">The sequence shown here is derived from an EMBL/GenBank/DDBJ whole genome shotgun (WGS) entry which is preliminary data.</text>
</comment>
<dbReference type="AlphaFoldDB" id="A0A835HNS9"/>
<dbReference type="GO" id="GO:0035514">
    <property type="term" value="F:DNA demethylase activity"/>
    <property type="evidence" value="ECO:0007669"/>
    <property type="project" value="InterPro"/>
</dbReference>
<feature type="domain" description="Permuted single zf-CXXC unit" evidence="1">
    <location>
        <begin position="238"/>
        <end position="268"/>
    </location>
</feature>
<sequence>MSLSQEIARKKAAPNRVKTTIHYGTMWEADNTTFYAKAPVKAPTLPVKPPAKAPVKAPSPALVKAPAPSIKLLPPDVDDIFHGWLRRVQHFVEEGANCIPELGTAQEFVLHAVSDANVFHLNYMQKNMELQDGDVSKALVALTPEAASILTVKLKNVSQLRTELQVYELPGSHPLLKGMDKRVPGEVCSYLLDYKEAIPLDPIKQFSLISGGQLILYQPFATNSHKLSSETAESIQPPERCCGSQISGDLCSEKTCFSCNGIREANAQGLVSSKVLSPSINNQ</sequence>
<accession>A0A835HNS9</accession>
<dbReference type="InterPro" id="IPR028924">
    <property type="entry name" value="Perm-CXXC"/>
</dbReference>
<dbReference type="OrthoDB" id="1934803at2759"/>
<dbReference type="GO" id="GO:0141166">
    <property type="term" value="P:chromosomal 5-methylcytosine DNA demethylation pathway"/>
    <property type="evidence" value="ECO:0007669"/>
    <property type="project" value="InterPro"/>
</dbReference>
<dbReference type="EMBL" id="JADFTS010000006">
    <property type="protein sequence ID" value="KAF9600268.1"/>
    <property type="molecule type" value="Genomic_DNA"/>
</dbReference>
<name>A0A835HNS9_9MAGN</name>
<protein>
    <recommendedName>
        <fullName evidence="1">Permuted single zf-CXXC unit domain-containing protein</fullName>
    </recommendedName>
</protein>
<proteinExistence type="predicted"/>
<evidence type="ECO:0000259" key="1">
    <source>
        <dbReference type="Pfam" id="PF15629"/>
    </source>
</evidence>